<dbReference type="AlphaFoldDB" id="A0A0D0CZL0"/>
<dbReference type="STRING" id="930991.A0A0D0CZL0"/>
<dbReference type="PROSITE" id="PS00108">
    <property type="entry name" value="PROTEIN_KINASE_ST"/>
    <property type="match status" value="1"/>
</dbReference>
<feature type="compositionally biased region" description="Low complexity" evidence="1">
    <location>
        <begin position="15"/>
        <end position="42"/>
    </location>
</feature>
<dbReference type="Gene3D" id="3.30.200.20">
    <property type="entry name" value="Phosphorylase Kinase, domain 1"/>
    <property type="match status" value="1"/>
</dbReference>
<keyword evidence="4" id="KW-1185">Reference proteome</keyword>
<dbReference type="SMART" id="SM00220">
    <property type="entry name" value="S_TKc"/>
    <property type="match status" value="1"/>
</dbReference>
<evidence type="ECO:0000313" key="3">
    <source>
        <dbReference type="EMBL" id="KIK81138.1"/>
    </source>
</evidence>
<accession>A0A0D0CZL0</accession>
<protein>
    <recommendedName>
        <fullName evidence="2">Protein kinase domain-containing protein</fullName>
    </recommendedName>
</protein>
<reference evidence="3 4" key="1">
    <citation type="submission" date="2014-04" db="EMBL/GenBank/DDBJ databases">
        <authorList>
            <consortium name="DOE Joint Genome Institute"/>
            <person name="Kuo A."/>
            <person name="Kohler A."/>
            <person name="Jargeat P."/>
            <person name="Nagy L.G."/>
            <person name="Floudas D."/>
            <person name="Copeland A."/>
            <person name="Barry K.W."/>
            <person name="Cichocki N."/>
            <person name="Veneault-Fourrey C."/>
            <person name="LaButti K."/>
            <person name="Lindquist E.A."/>
            <person name="Lipzen A."/>
            <person name="Lundell T."/>
            <person name="Morin E."/>
            <person name="Murat C."/>
            <person name="Sun H."/>
            <person name="Tunlid A."/>
            <person name="Henrissat B."/>
            <person name="Grigoriev I.V."/>
            <person name="Hibbett D.S."/>
            <person name="Martin F."/>
            <person name="Nordberg H.P."/>
            <person name="Cantor M.N."/>
            <person name="Hua S.X."/>
        </authorList>
    </citation>
    <scope>NUCLEOTIDE SEQUENCE [LARGE SCALE GENOMIC DNA]</scope>
    <source>
        <strain evidence="3 4">Ve08.2h10</strain>
    </source>
</reference>
<dbReference type="EMBL" id="KN825859">
    <property type="protein sequence ID" value="KIK81138.1"/>
    <property type="molecule type" value="Genomic_DNA"/>
</dbReference>
<dbReference type="InterPro" id="IPR011009">
    <property type="entry name" value="Kinase-like_dom_sf"/>
</dbReference>
<feature type="domain" description="Protein kinase" evidence="2">
    <location>
        <begin position="513"/>
        <end position="821"/>
    </location>
</feature>
<feature type="compositionally biased region" description="Polar residues" evidence="1">
    <location>
        <begin position="150"/>
        <end position="160"/>
    </location>
</feature>
<dbReference type="OrthoDB" id="1668230at2759"/>
<dbReference type="GO" id="GO:0005524">
    <property type="term" value="F:ATP binding"/>
    <property type="evidence" value="ECO:0007669"/>
    <property type="project" value="InterPro"/>
</dbReference>
<dbReference type="InParanoid" id="A0A0D0CZL0"/>
<dbReference type="InterPro" id="IPR059179">
    <property type="entry name" value="MLKL-like_MCAfunc"/>
</dbReference>
<sequence length="926" mass="100782">MLLAAASPSVVSGDVVQSSTSVFSASPSSIPTTPQPLSSPSTDLYSKSHVDTFPSLFSLGIGFEEGESEGKRTRAFWWRKRAGSVSGKHGNKDETTPHPRDRDHGDKDDRDKEGGPEARGGEGEDHDNLVKDVESKDTAAQDKEKEKNGSFFSRSGTKSTRVVDEEKDGRDRVEKHVSLALMSILPASTIRKLSPAGEALIKAGHAASSIGHSLAPVIKEGLVISTDVLRFAPVPGLEEAARVLLGVWQACEKVDTNRLSCLRLTERCAMLLYSVRSEIVEAGEDVAKDLAEPIERLCDALNQASSCYRTSSLNIRAFLETQLHRPFLKRYLRRDEISRELMACNRAITDVGSMFGMSIQIRTLKQVYAAANESRRFAEEAQHHLDMEHQMHQLQFAVQGQFPQSNSAAQGSGAASALQAGNALGLTIDDVSTTVNGNGGYPTPPPAYRSPASMVPIMSFTPTPIRSTFSGDAALPGKSNVAMRINQEDSGRAGEEGIAPWNLPNWAITRYEVDLTRKIGIGFFSDVYLGRWRAHTVSIKVLVPTTPRSLFVREINVWRSLEHPNVLPLYGASSAVGDRPWFFVSRFCSGGSLVEWLNRAKMEEKENGGLGARGSVYGSGRMGRGEGAVEARALDGGSLWREMGTGDVDTNEEQVDLLGCMHQIAKGMEYLHGRGVLHGDLKAANVLVDETGRCLISGFGQSGMESGAYRLSGQPTPRGALPWQAPELLLGDNQLTRAVDTYAFAICCVEILGMGDLPWAMLDDGAVTSLVLDKDQRPPLPKLGRYINIANASASLIQSCWDREPDSRPSFVHIAASLAELRRREGHGGDELPFPLSLDEVSDDNHQRVRSPDMHPTPLSFIDMESWSLELPPSSESPPDEHYETASENTPVDMEKETFAVPGSLDMPPTSSRRVASHTGPVRSIV</sequence>
<dbReference type="Pfam" id="PF07714">
    <property type="entry name" value="PK_Tyr_Ser-Thr"/>
    <property type="match status" value="1"/>
</dbReference>
<dbReference type="PANTHER" id="PTHR44329">
    <property type="entry name" value="SERINE/THREONINE-PROTEIN KINASE TNNI3K-RELATED"/>
    <property type="match status" value="1"/>
</dbReference>
<gene>
    <name evidence="3" type="ORF">PAXRUDRAFT_156824</name>
</gene>
<feature type="region of interest" description="Disordered" evidence="1">
    <location>
        <begin position="869"/>
        <end position="926"/>
    </location>
</feature>
<dbReference type="SUPFAM" id="SSF56112">
    <property type="entry name" value="Protein kinase-like (PK-like)"/>
    <property type="match status" value="1"/>
</dbReference>
<dbReference type="InterPro" id="IPR036537">
    <property type="entry name" value="Adaptor_Cbl_N_dom_sf"/>
</dbReference>
<reference evidence="4" key="2">
    <citation type="submission" date="2015-01" db="EMBL/GenBank/DDBJ databases">
        <title>Evolutionary Origins and Diversification of the Mycorrhizal Mutualists.</title>
        <authorList>
            <consortium name="DOE Joint Genome Institute"/>
            <consortium name="Mycorrhizal Genomics Consortium"/>
            <person name="Kohler A."/>
            <person name="Kuo A."/>
            <person name="Nagy L.G."/>
            <person name="Floudas D."/>
            <person name="Copeland A."/>
            <person name="Barry K.W."/>
            <person name="Cichocki N."/>
            <person name="Veneault-Fourrey C."/>
            <person name="LaButti K."/>
            <person name="Lindquist E.A."/>
            <person name="Lipzen A."/>
            <person name="Lundell T."/>
            <person name="Morin E."/>
            <person name="Murat C."/>
            <person name="Riley R."/>
            <person name="Ohm R."/>
            <person name="Sun H."/>
            <person name="Tunlid A."/>
            <person name="Henrissat B."/>
            <person name="Grigoriev I.V."/>
            <person name="Hibbett D.S."/>
            <person name="Martin F."/>
        </authorList>
    </citation>
    <scope>NUCLEOTIDE SEQUENCE [LARGE SCALE GENOMIC DNA]</scope>
    <source>
        <strain evidence="4">Ve08.2h10</strain>
    </source>
</reference>
<dbReference type="PROSITE" id="PS50011">
    <property type="entry name" value="PROTEIN_KINASE_DOM"/>
    <property type="match status" value="1"/>
</dbReference>
<dbReference type="InterPro" id="IPR000719">
    <property type="entry name" value="Prot_kinase_dom"/>
</dbReference>
<dbReference type="InterPro" id="IPR001245">
    <property type="entry name" value="Ser-Thr/Tyr_kinase_cat_dom"/>
</dbReference>
<dbReference type="GO" id="GO:0004674">
    <property type="term" value="F:protein serine/threonine kinase activity"/>
    <property type="evidence" value="ECO:0007669"/>
    <property type="project" value="TreeGrafter"/>
</dbReference>
<evidence type="ECO:0000313" key="4">
    <source>
        <dbReference type="Proteomes" id="UP000054538"/>
    </source>
</evidence>
<feature type="compositionally biased region" description="Basic and acidic residues" evidence="1">
    <location>
        <begin position="161"/>
        <end position="170"/>
    </location>
</feature>
<dbReference type="InterPro" id="IPR051681">
    <property type="entry name" value="Ser/Thr_Kinases-Pseudokinases"/>
</dbReference>
<feature type="region of interest" description="Disordered" evidence="1">
    <location>
        <begin position="83"/>
        <end position="170"/>
    </location>
</feature>
<dbReference type="HOGENOM" id="CLU_329571_0_0_1"/>
<dbReference type="GO" id="GO:0007166">
    <property type="term" value="P:cell surface receptor signaling pathway"/>
    <property type="evidence" value="ECO:0007669"/>
    <property type="project" value="InterPro"/>
</dbReference>
<organism evidence="3 4">
    <name type="scientific">Paxillus rubicundulus Ve08.2h10</name>
    <dbReference type="NCBI Taxonomy" id="930991"/>
    <lineage>
        <taxon>Eukaryota</taxon>
        <taxon>Fungi</taxon>
        <taxon>Dikarya</taxon>
        <taxon>Basidiomycota</taxon>
        <taxon>Agaricomycotina</taxon>
        <taxon>Agaricomycetes</taxon>
        <taxon>Agaricomycetidae</taxon>
        <taxon>Boletales</taxon>
        <taxon>Paxilineae</taxon>
        <taxon>Paxillaceae</taxon>
        <taxon>Paxillus</taxon>
    </lineage>
</organism>
<dbReference type="CDD" id="cd21037">
    <property type="entry name" value="MLKL_NTD"/>
    <property type="match status" value="1"/>
</dbReference>
<evidence type="ECO:0000256" key="1">
    <source>
        <dbReference type="SAM" id="MobiDB-lite"/>
    </source>
</evidence>
<dbReference type="Gene3D" id="1.20.930.20">
    <property type="entry name" value="Adaptor protein Cbl, N-terminal domain"/>
    <property type="match status" value="1"/>
</dbReference>
<evidence type="ECO:0000259" key="2">
    <source>
        <dbReference type="PROSITE" id="PS50011"/>
    </source>
</evidence>
<feature type="region of interest" description="Disordered" evidence="1">
    <location>
        <begin position="1"/>
        <end position="46"/>
    </location>
</feature>
<feature type="compositionally biased region" description="Basic and acidic residues" evidence="1">
    <location>
        <begin position="90"/>
        <end position="148"/>
    </location>
</feature>
<name>A0A0D0CZL0_9AGAM</name>
<dbReference type="Gene3D" id="1.10.510.10">
    <property type="entry name" value="Transferase(Phosphotransferase) domain 1"/>
    <property type="match status" value="1"/>
</dbReference>
<dbReference type="Proteomes" id="UP000054538">
    <property type="component" value="Unassembled WGS sequence"/>
</dbReference>
<dbReference type="InterPro" id="IPR008271">
    <property type="entry name" value="Ser/Thr_kinase_AS"/>
</dbReference>
<proteinExistence type="predicted"/>